<evidence type="ECO:0000256" key="9">
    <source>
        <dbReference type="ARBA" id="ARBA00022583"/>
    </source>
</evidence>
<dbReference type="PRINTS" id="PR01161">
    <property type="entry name" value="TUBULIN"/>
</dbReference>
<dbReference type="SUPFAM" id="SSF55307">
    <property type="entry name" value="Tubulin C-terminal domain-like"/>
    <property type="match status" value="1"/>
</dbReference>
<keyword evidence="8" id="KW-0963">Cytoplasm</keyword>
<feature type="compositionally biased region" description="Polar residues" evidence="26">
    <location>
        <begin position="1184"/>
        <end position="1214"/>
    </location>
</feature>
<dbReference type="InterPro" id="IPR036525">
    <property type="entry name" value="Tubulin/FtsZ_GTPase_sf"/>
</dbReference>
<dbReference type="InterPro" id="IPR000261">
    <property type="entry name" value="EH_dom"/>
</dbReference>
<evidence type="ECO:0000259" key="28">
    <source>
        <dbReference type="PROSITE" id="PS50031"/>
    </source>
</evidence>
<evidence type="ECO:0000256" key="8">
    <source>
        <dbReference type="ARBA" id="ARBA00022490"/>
    </source>
</evidence>
<evidence type="ECO:0000313" key="30">
    <source>
        <dbReference type="EMBL" id="KAF4241444.1"/>
    </source>
</evidence>
<keyword evidence="9" id="KW-0254">Endocytosis</keyword>
<dbReference type="Gene3D" id="3.40.50.1440">
    <property type="entry name" value="Tubulin/FtsZ, GTPase domain"/>
    <property type="match status" value="1"/>
</dbReference>
<dbReference type="Gene3D" id="3.30.1330.20">
    <property type="entry name" value="Tubulin/FtsZ, C-terminal domain"/>
    <property type="match status" value="1"/>
</dbReference>
<keyword evidence="15" id="KW-0106">Calcium</keyword>
<evidence type="ECO:0000256" key="15">
    <source>
        <dbReference type="ARBA" id="ARBA00022837"/>
    </source>
</evidence>
<dbReference type="Pfam" id="PF00627">
    <property type="entry name" value="UBA"/>
    <property type="match status" value="1"/>
</dbReference>
<dbReference type="OrthoDB" id="524326at2759"/>
<feature type="coiled-coil region" evidence="25">
    <location>
        <begin position="982"/>
        <end position="1107"/>
    </location>
</feature>
<dbReference type="PROSITE" id="PS00018">
    <property type="entry name" value="EF_HAND_1"/>
    <property type="match status" value="1"/>
</dbReference>
<dbReference type="GO" id="GO:0006897">
    <property type="term" value="P:endocytosis"/>
    <property type="evidence" value="ECO:0007669"/>
    <property type="project" value="UniProtKB-KW"/>
</dbReference>
<keyword evidence="10" id="KW-0493">Microtubule</keyword>
<dbReference type="PROSITE" id="PS50222">
    <property type="entry name" value="EF_HAND_2"/>
    <property type="match status" value="2"/>
</dbReference>
<dbReference type="GO" id="GO:0005874">
    <property type="term" value="C:microtubule"/>
    <property type="evidence" value="ECO:0007669"/>
    <property type="project" value="UniProtKB-KW"/>
</dbReference>
<evidence type="ECO:0000256" key="19">
    <source>
        <dbReference type="ARBA" id="ARBA00023203"/>
    </source>
</evidence>
<dbReference type="CDD" id="cd00052">
    <property type="entry name" value="EH"/>
    <property type="match status" value="3"/>
</dbReference>
<protein>
    <recommendedName>
        <fullName evidence="22">Cytoskeletal adapter protein sagA</fullName>
    </recommendedName>
</protein>
<feature type="region of interest" description="Disordered" evidence="26">
    <location>
        <begin position="1151"/>
        <end position="1698"/>
    </location>
</feature>
<dbReference type="SUPFAM" id="SSF46934">
    <property type="entry name" value="UBA-like"/>
    <property type="match status" value="1"/>
</dbReference>
<comment type="subcellular location">
    <subcellularLocation>
        <location evidence="4">Cell membrane</location>
        <topology evidence="4">Peripheral membrane protein</topology>
        <orientation evidence="4">Cytoplasmic side</orientation>
    </subcellularLocation>
    <subcellularLocation>
        <location evidence="3">Cytoplasm</location>
        <location evidence="3">Cytoskeleton</location>
        <location evidence="3">Actin patch</location>
    </subcellularLocation>
    <subcellularLocation>
        <location evidence="2">Endosome membrane</location>
        <topology evidence="2">Peripheral membrane protein</topology>
        <orientation evidence="2">Cytoplasmic side</orientation>
    </subcellularLocation>
</comment>
<feature type="domain" description="UBA" evidence="27">
    <location>
        <begin position="1704"/>
        <end position="1744"/>
    </location>
</feature>
<dbReference type="SMART" id="SM00865">
    <property type="entry name" value="Tubulin_C"/>
    <property type="match status" value="1"/>
</dbReference>
<feature type="region of interest" description="Disordered" evidence="26">
    <location>
        <begin position="728"/>
        <end position="748"/>
    </location>
</feature>
<dbReference type="GO" id="GO:0005886">
    <property type="term" value="C:plasma membrane"/>
    <property type="evidence" value="ECO:0007669"/>
    <property type="project" value="UniProtKB-SubCell"/>
</dbReference>
<keyword evidence="12" id="KW-0547">Nucleotide-binding</keyword>
<dbReference type="InterPro" id="IPR011992">
    <property type="entry name" value="EF-hand-dom_pair"/>
</dbReference>
<dbReference type="InterPro" id="IPR037103">
    <property type="entry name" value="Tubulin/FtsZ-like_C"/>
</dbReference>
<keyword evidence="11" id="KW-0479">Metal-binding</keyword>
<dbReference type="InterPro" id="IPR002452">
    <property type="entry name" value="Alpha_tubulin"/>
</dbReference>
<dbReference type="EMBL" id="JAAAPX010000021">
    <property type="protein sequence ID" value="KAF4241444.1"/>
    <property type="molecule type" value="Genomic_DNA"/>
</dbReference>
<dbReference type="GO" id="GO:0005200">
    <property type="term" value="F:structural constituent of cytoskeleton"/>
    <property type="evidence" value="ECO:0007669"/>
    <property type="project" value="InterPro"/>
</dbReference>
<dbReference type="Pfam" id="PF00091">
    <property type="entry name" value="Tubulin"/>
    <property type="match status" value="1"/>
</dbReference>
<dbReference type="Pfam" id="PF12763">
    <property type="entry name" value="EH"/>
    <property type="match status" value="3"/>
</dbReference>
<dbReference type="GO" id="GO:0005509">
    <property type="term" value="F:calcium ion binding"/>
    <property type="evidence" value="ECO:0007669"/>
    <property type="project" value="InterPro"/>
</dbReference>
<evidence type="ECO:0000256" key="5">
    <source>
        <dbReference type="ARBA" id="ARBA00009636"/>
    </source>
</evidence>
<feature type="domain" description="EH" evidence="28">
    <location>
        <begin position="639"/>
        <end position="705"/>
    </location>
</feature>
<dbReference type="GO" id="GO:0003779">
    <property type="term" value="F:actin binding"/>
    <property type="evidence" value="ECO:0007669"/>
    <property type="project" value="UniProtKB-KW"/>
</dbReference>
<comment type="subunit">
    <text evidence="7">Dimer of alpha and beta chains. A typical microtubule is a hollow water-filled tube with an outer diameter of 25 nm and an inner diameter of 15 nM. Alpha-beta heterodimers associate head-to-tail to form protofilaments running lengthwise along the microtubule wall with the beta-tubulin subunit facing the microtubule plus end conferring a structural polarity. Microtubules usually have 13 protofilaments but different protofilament numbers can be found in some organisms and specialized cells.</text>
</comment>
<dbReference type="PROSITE" id="PS50031">
    <property type="entry name" value="EH"/>
    <property type="match status" value="3"/>
</dbReference>
<organism evidence="30 31">
    <name type="scientific">Aspergillus fumigatiaffinis</name>
    <dbReference type="NCBI Taxonomy" id="340414"/>
    <lineage>
        <taxon>Eukaryota</taxon>
        <taxon>Fungi</taxon>
        <taxon>Dikarya</taxon>
        <taxon>Ascomycota</taxon>
        <taxon>Pezizomycotina</taxon>
        <taxon>Eurotiomycetes</taxon>
        <taxon>Eurotiomycetidae</taxon>
        <taxon>Eurotiales</taxon>
        <taxon>Aspergillaceae</taxon>
        <taxon>Aspergillus</taxon>
        <taxon>Aspergillus subgen. Fumigati</taxon>
    </lineage>
</organism>
<evidence type="ECO:0000256" key="17">
    <source>
        <dbReference type="ARBA" id="ARBA00023054"/>
    </source>
</evidence>
<name>A0A8H4GX34_9EURO</name>
<feature type="compositionally biased region" description="Pro residues" evidence="26">
    <location>
        <begin position="1258"/>
        <end position="1272"/>
    </location>
</feature>
<evidence type="ECO:0000256" key="11">
    <source>
        <dbReference type="ARBA" id="ARBA00022723"/>
    </source>
</evidence>
<evidence type="ECO:0000256" key="4">
    <source>
        <dbReference type="ARBA" id="ARBA00004413"/>
    </source>
</evidence>
<feature type="compositionally biased region" description="Polar residues" evidence="26">
    <location>
        <begin position="901"/>
        <end position="951"/>
    </location>
</feature>
<feature type="compositionally biased region" description="Low complexity" evidence="26">
    <location>
        <begin position="1313"/>
        <end position="1327"/>
    </location>
</feature>
<evidence type="ECO:0000256" key="3">
    <source>
        <dbReference type="ARBA" id="ARBA00004134"/>
    </source>
</evidence>
<feature type="compositionally biased region" description="Acidic residues" evidence="26">
    <location>
        <begin position="1586"/>
        <end position="1596"/>
    </location>
</feature>
<comment type="function">
    <text evidence="23">Tubulin is the major constituent of microtubules, a cylinder consisting of laterally associated linear protofilaments composed of alpha- and beta-tubulin heterodimers. Microtubules grow by the addition of GTP-tubulin dimers to the microtubule end, where a stabilizing cap forms. Below the cap, tubulin dimers are in GDP-bound state, owing to GTPase activity of alpha-tubulin.</text>
</comment>
<keyword evidence="20" id="KW-0206">Cytoskeleton</keyword>
<feature type="compositionally biased region" description="Basic and acidic residues" evidence="26">
    <location>
        <begin position="1328"/>
        <end position="1346"/>
    </location>
</feature>
<evidence type="ECO:0000313" key="31">
    <source>
        <dbReference type="Proteomes" id="UP000653565"/>
    </source>
</evidence>
<dbReference type="PROSITE" id="PS50030">
    <property type="entry name" value="UBA"/>
    <property type="match status" value="1"/>
</dbReference>
<dbReference type="SUPFAM" id="SSF52490">
    <property type="entry name" value="Tubulin nucleotide-binding domain-like"/>
    <property type="match status" value="1"/>
</dbReference>
<evidence type="ECO:0000256" key="7">
    <source>
        <dbReference type="ARBA" id="ARBA00011747"/>
    </source>
</evidence>
<evidence type="ECO:0000259" key="27">
    <source>
        <dbReference type="PROSITE" id="PS50030"/>
    </source>
</evidence>
<dbReference type="SMART" id="SM00027">
    <property type="entry name" value="EH"/>
    <property type="match status" value="3"/>
</dbReference>
<proteinExistence type="inferred from homology"/>
<evidence type="ECO:0000259" key="29">
    <source>
        <dbReference type="PROSITE" id="PS50222"/>
    </source>
</evidence>
<feature type="compositionally biased region" description="Polar residues" evidence="26">
    <location>
        <begin position="1626"/>
        <end position="1659"/>
    </location>
</feature>
<comment type="cofactor">
    <cofactor evidence="1">
        <name>Mg(2+)</name>
        <dbReference type="ChEBI" id="CHEBI:18420"/>
    </cofactor>
</comment>
<feature type="compositionally biased region" description="Polar residues" evidence="26">
    <location>
        <begin position="1674"/>
        <end position="1687"/>
    </location>
</feature>
<comment type="similarity">
    <text evidence="5">Belongs to the tubulin family.</text>
</comment>
<dbReference type="SMART" id="SM00054">
    <property type="entry name" value="EFh"/>
    <property type="match status" value="3"/>
</dbReference>
<evidence type="ECO:0000256" key="6">
    <source>
        <dbReference type="ARBA" id="ARBA00011159"/>
    </source>
</evidence>
<dbReference type="InterPro" id="IPR018247">
    <property type="entry name" value="EF_Hand_1_Ca_BS"/>
</dbReference>
<evidence type="ECO:0000256" key="18">
    <source>
        <dbReference type="ARBA" id="ARBA00023134"/>
    </source>
</evidence>
<dbReference type="InterPro" id="IPR015940">
    <property type="entry name" value="UBA"/>
</dbReference>
<dbReference type="InterPro" id="IPR003008">
    <property type="entry name" value="Tubulin_FtsZ_GTPase"/>
</dbReference>
<evidence type="ECO:0000256" key="24">
    <source>
        <dbReference type="ARBA" id="ARBA00049117"/>
    </source>
</evidence>
<comment type="subunit">
    <text evidence="6">Component of the PAN1 actin cytoskeleton-regulatory complex.</text>
</comment>
<keyword evidence="31" id="KW-1185">Reference proteome</keyword>
<keyword evidence="17 25" id="KW-0175">Coiled coil</keyword>
<accession>A0A8H4GX34</accession>
<feature type="compositionally biased region" description="Acidic residues" evidence="26">
    <location>
        <begin position="1429"/>
        <end position="1441"/>
    </location>
</feature>
<dbReference type="SMART" id="SM00165">
    <property type="entry name" value="UBA"/>
    <property type="match status" value="1"/>
</dbReference>
<dbReference type="Pfam" id="PF03953">
    <property type="entry name" value="Tubulin_C"/>
    <property type="match status" value="1"/>
</dbReference>
<dbReference type="Gene3D" id="1.10.287.600">
    <property type="entry name" value="Helix hairpin bin"/>
    <property type="match status" value="1"/>
</dbReference>
<reference evidence="30" key="1">
    <citation type="journal article" date="2020" name="bioRxiv">
        <title>Genomic and phenotypic heterogeneity of clinical isolates of the human pathogens Aspergillus fumigatus, Aspergillus lentulus and Aspergillus fumigatiaffinis.</title>
        <authorList>
            <person name="dos Santos R.A.C."/>
            <person name="Steenwyk J.L."/>
            <person name="Rivero-Menendez O."/>
            <person name="Mead M.E."/>
            <person name="Silva L.P."/>
            <person name="Bastos R.W."/>
            <person name="Alastruey-Izquierdo A."/>
            <person name="Goldman G.H."/>
            <person name="Rokas A."/>
        </authorList>
    </citation>
    <scope>NUCLEOTIDE SEQUENCE</scope>
    <source>
        <strain evidence="30">CNM-CM6805</strain>
    </source>
</reference>
<dbReference type="SUPFAM" id="SSF47473">
    <property type="entry name" value="EF-hand"/>
    <property type="match status" value="3"/>
</dbReference>
<dbReference type="GO" id="GO:0007017">
    <property type="term" value="P:microtubule-based process"/>
    <property type="evidence" value="ECO:0007669"/>
    <property type="project" value="InterPro"/>
</dbReference>
<feature type="compositionally biased region" description="Polar residues" evidence="26">
    <location>
        <begin position="731"/>
        <end position="748"/>
    </location>
</feature>
<gene>
    <name evidence="30" type="ORF">CNMCM6805_004102</name>
</gene>
<evidence type="ECO:0000256" key="13">
    <source>
        <dbReference type="ARBA" id="ARBA00022753"/>
    </source>
</evidence>
<dbReference type="InterPro" id="IPR000217">
    <property type="entry name" value="Tubulin"/>
</dbReference>
<evidence type="ECO:0000256" key="10">
    <source>
        <dbReference type="ARBA" id="ARBA00022701"/>
    </source>
</evidence>
<dbReference type="GO" id="GO:0005525">
    <property type="term" value="F:GTP binding"/>
    <property type="evidence" value="ECO:0007669"/>
    <property type="project" value="UniProtKB-KW"/>
</dbReference>
<dbReference type="SMART" id="SM00864">
    <property type="entry name" value="Tubulin"/>
    <property type="match status" value="1"/>
</dbReference>
<dbReference type="Gene3D" id="1.10.238.10">
    <property type="entry name" value="EF-hand"/>
    <property type="match status" value="3"/>
</dbReference>
<evidence type="ECO:0000256" key="22">
    <source>
        <dbReference type="ARBA" id="ARBA00032224"/>
    </source>
</evidence>
<feature type="compositionally biased region" description="Low complexity" evidence="26">
    <location>
        <begin position="1248"/>
        <end position="1257"/>
    </location>
</feature>
<feature type="compositionally biased region" description="Low complexity" evidence="26">
    <location>
        <begin position="1164"/>
        <end position="1183"/>
    </location>
</feature>
<feature type="compositionally biased region" description="Polar residues" evidence="26">
    <location>
        <begin position="1286"/>
        <end position="1295"/>
    </location>
</feature>
<dbReference type="InterPro" id="IPR009060">
    <property type="entry name" value="UBA-like_sf"/>
</dbReference>
<comment type="catalytic activity">
    <reaction evidence="24">
        <text>GTP + H2O = GDP + phosphate + H(+)</text>
        <dbReference type="Rhea" id="RHEA:19669"/>
        <dbReference type="ChEBI" id="CHEBI:15377"/>
        <dbReference type="ChEBI" id="CHEBI:15378"/>
        <dbReference type="ChEBI" id="CHEBI:37565"/>
        <dbReference type="ChEBI" id="CHEBI:43474"/>
        <dbReference type="ChEBI" id="CHEBI:58189"/>
    </reaction>
    <physiologicalReaction direction="left-to-right" evidence="24">
        <dbReference type="Rhea" id="RHEA:19670"/>
    </physiologicalReaction>
</comment>
<dbReference type="GO" id="GO:0030479">
    <property type="term" value="C:actin cortical patch"/>
    <property type="evidence" value="ECO:0007669"/>
    <property type="project" value="UniProtKB-SubCell"/>
</dbReference>
<dbReference type="InterPro" id="IPR008280">
    <property type="entry name" value="Tub_FtsZ_C"/>
</dbReference>
<feature type="domain" description="EF-hand" evidence="29">
    <location>
        <begin position="797"/>
        <end position="832"/>
    </location>
</feature>
<dbReference type="PANTHER" id="PTHR11588">
    <property type="entry name" value="TUBULIN"/>
    <property type="match status" value="1"/>
</dbReference>
<dbReference type="GO" id="GO:0016787">
    <property type="term" value="F:hydrolase activity"/>
    <property type="evidence" value="ECO:0007669"/>
    <property type="project" value="UniProtKB-KW"/>
</dbReference>
<evidence type="ECO:0000256" key="25">
    <source>
        <dbReference type="SAM" id="Coils"/>
    </source>
</evidence>
<sequence>MREVISLNVGQAGCQIANSCWELYCLEHGIQPDGYLTEERKKADPDHGFSTFFSETGQGKYVPRTIYCDLEPNVVDEVRTGTYRSLFHPENMITGKEDASNNYARGHYTVGKEMIDQVLDKVRRVADNCAGLQGFLVFHSFGGGTGSGFGALLMERLSVDYGKKSKLEFCVYPAPQNATSVVEPYNSILTTHTTLEHSDCSFMVDNEAIYDICRRNLGIERPSYENLNRLIAQVVSSITASLRFDGSLNVDLNEFQTNLVPYPRIHFPLVAYAPVVSAAKASHEANSVNEITSACFEPNNQMVKCDPRNGKYMATCLLYRGDVVPKETHAAVATLKTKRTIQFVDWCPTGFKIGICYQPPQQVPGGDLAKVDRAVCMLSNTTAIAEAWSALDHKFDLMYSKRAFVHWYVGEGMEEGEFSEAREDLAALERDYEEVAADSMDEEVEAESTAFRSTTSYATIQRVSAKFDRRKRRRTPPELPSWLTVENNRPPDRTATSLSATELTECLNYLAQRHPNLNLTPEEKRVFYQLFQAADTTNLGVITGEIAVPFFEKTKLAPETLGLIWQIADKENRGLLTPSGFGVVLRLIGHAQAGRAPTEELALQPGPLPKFEGVVVEPTSPTSRSAGATSPPPVGDIAKQIFERARLPNEILGRIWNLADTKQRGALDATEFIIAMHLLTSYKSGAMRGIPQTLPPGLYEAAARRGPVRTSVGPRPALDVPPVPAIPRQFTGPQRTQSPLNRSQFGTPLTAQSTGGDWLITPAEKAQFDTIFGTIDTAKLGVITGDQAVGFFMKAQLPEEVLAQIWDLADIDADGQLTKDEFAVAMYLVRSQRTGKEPLPQTLPPALIPPSMRRPTTAQAVPAPVAAPAAPAPPPSVRSAADDLFGLDAFSAPPAPAAPSQVPQSTGGSNTPFQTPGSPTSRASPQANSTTFKPFIPTSSFGQSLQPQITGASAGAPPTVRSPPPPSDDLLGDNDPEESNKLTQETAELANLSNQIGSLAKEMQNVQTKRTSAEHELSQTSQQKRDFETRLAQARAMYEQEVKNFKALEERLNASKAETKRLQQEYALIEGSRQDLQTQYNQVSAALTADQQENASLKEKIRQANATVAQLKPALEKARSDARQQKGLVAINKKQLATVEGERDKIQEEIDTLSKEQPQGSDESAASASAAPALASPALSTASQNNNPFFRRTTTASSDGQAASPQVSSEQQRAFDSLFGTAFAPPTTATPPPATSFRADSRQASLHSPVTSGVPTPSVSPPPSVGTVPEPPQSRQFTPNVLPLAETQSVTSSTKPSPPGSRFGGPESSTVGTPAPAAATEIPSAAPEHGEVRSPFEEFEESKRFPEVPVAPGETATADTSATANENQTTAKDPSFDELFGGPAHQRSQSQNANDFEEAFAAMKQGAGATKPNGTAPAAFSEFPPIRELDDDDDDDDDDSSASEAPLGFDDNFTPAVPHQEQQTSKTDSIEPFQLAAFPAPGSVTPSQPPPAEAQKSPPKYDESAEKEASGGMPPEFNGLLPNREDPTLAPDAPHSVEAGTGAPIVGGEPQRDAPAAAPTSASTKPSAPDFEAAFAGMDLAPAKEAEDDDDDDDFAPSDNKNTADFDFSFDTPSQQKTAVPGGSPGQANHSDFFSFDQQVNASNHDTAVSPAASNSQPATHDWETLFAPLDNAQGASTGTNGATQPAASGDGKPPGWALQTDSVEDDQILQRLTGMGFPRDESLAALEKFDYSIDKAVDFLTKS</sequence>
<evidence type="ECO:0000256" key="21">
    <source>
        <dbReference type="ARBA" id="ARBA00025194"/>
    </source>
</evidence>
<feature type="domain" description="EF-hand" evidence="29">
    <location>
        <begin position="647"/>
        <end position="682"/>
    </location>
</feature>
<dbReference type="Proteomes" id="UP000653565">
    <property type="component" value="Unassembled WGS sequence"/>
</dbReference>
<dbReference type="InterPro" id="IPR002048">
    <property type="entry name" value="EF_hand_dom"/>
</dbReference>
<keyword evidence="19" id="KW-0009">Actin-binding</keyword>
<evidence type="ECO:0000256" key="23">
    <source>
        <dbReference type="ARBA" id="ARBA00034296"/>
    </source>
</evidence>
<dbReference type="PRINTS" id="PR01162">
    <property type="entry name" value="ALPHATUBULIN"/>
</dbReference>
<keyword evidence="13" id="KW-0967">Endosome</keyword>
<feature type="domain" description="EH" evidence="28">
    <location>
        <begin position="523"/>
        <end position="609"/>
    </location>
</feature>
<evidence type="ECO:0000256" key="16">
    <source>
        <dbReference type="ARBA" id="ARBA00022842"/>
    </source>
</evidence>
<dbReference type="FunFam" id="1.10.287.600:FF:000005">
    <property type="entry name" value="Tubulin alpha chain"/>
    <property type="match status" value="1"/>
</dbReference>
<dbReference type="Gene3D" id="1.10.8.10">
    <property type="entry name" value="DNA helicase RuvA subunit, C-terminal domain"/>
    <property type="match status" value="1"/>
</dbReference>
<evidence type="ECO:0000256" key="12">
    <source>
        <dbReference type="ARBA" id="ARBA00022741"/>
    </source>
</evidence>
<keyword evidence="14" id="KW-0378">Hydrolase</keyword>
<feature type="compositionally biased region" description="Polar residues" evidence="26">
    <location>
        <begin position="1357"/>
        <end position="1372"/>
    </location>
</feature>
<feature type="region of interest" description="Disordered" evidence="26">
    <location>
        <begin position="836"/>
        <end position="860"/>
    </location>
</feature>
<comment type="caution">
    <text evidence="30">The sequence shown here is derived from an EMBL/GenBank/DDBJ whole genome shotgun (WGS) entry which is preliminary data.</text>
</comment>
<feature type="compositionally biased region" description="Low complexity" evidence="26">
    <location>
        <begin position="1554"/>
        <end position="1569"/>
    </location>
</feature>
<evidence type="ECO:0000256" key="14">
    <source>
        <dbReference type="ARBA" id="ARBA00022801"/>
    </source>
</evidence>
<dbReference type="InterPro" id="IPR018316">
    <property type="entry name" value="Tubulin/FtsZ_2-layer-sand-dom"/>
</dbReference>
<evidence type="ECO:0000256" key="26">
    <source>
        <dbReference type="SAM" id="MobiDB-lite"/>
    </source>
</evidence>
<dbReference type="GO" id="GO:0010008">
    <property type="term" value="C:endosome membrane"/>
    <property type="evidence" value="ECO:0007669"/>
    <property type="project" value="UniProtKB-SubCell"/>
</dbReference>
<dbReference type="FunFam" id="3.30.1330.20:FF:000001">
    <property type="entry name" value="Tubulin alpha chain"/>
    <property type="match status" value="1"/>
</dbReference>
<dbReference type="CDD" id="cd14270">
    <property type="entry name" value="UBA"/>
    <property type="match status" value="1"/>
</dbReference>
<dbReference type="InterPro" id="IPR023123">
    <property type="entry name" value="Tubulin_C"/>
</dbReference>
<evidence type="ECO:0000256" key="20">
    <source>
        <dbReference type="ARBA" id="ARBA00023212"/>
    </source>
</evidence>
<evidence type="ECO:0000256" key="2">
    <source>
        <dbReference type="ARBA" id="ARBA00004125"/>
    </source>
</evidence>
<keyword evidence="16" id="KW-0460">Magnesium</keyword>
<dbReference type="CDD" id="cd02186">
    <property type="entry name" value="alpha_tubulin"/>
    <property type="match status" value="1"/>
</dbReference>
<feature type="coiled-coil region" evidence="25">
    <location>
        <begin position="418"/>
        <end position="445"/>
    </location>
</feature>
<feature type="compositionally biased region" description="Basic and acidic residues" evidence="26">
    <location>
        <begin position="1499"/>
        <end position="1509"/>
    </location>
</feature>
<feature type="domain" description="EH" evidence="28">
    <location>
        <begin position="764"/>
        <end position="854"/>
    </location>
</feature>
<evidence type="ECO:0000256" key="1">
    <source>
        <dbReference type="ARBA" id="ARBA00001946"/>
    </source>
</evidence>
<dbReference type="FunFam" id="3.40.50.1440:FF:000008">
    <property type="entry name" value="Tubulin alpha chain"/>
    <property type="match status" value="1"/>
</dbReference>
<reference evidence="30" key="2">
    <citation type="submission" date="2020-04" db="EMBL/GenBank/DDBJ databases">
        <authorList>
            <person name="Santos R.A.C."/>
            <person name="Steenwyk J.L."/>
            <person name="Rivero-Menendez O."/>
            <person name="Mead M.E."/>
            <person name="Silva L.P."/>
            <person name="Bastos R.W."/>
            <person name="Alastruey-Izquierdo A."/>
            <person name="Goldman G.H."/>
            <person name="Rokas A."/>
        </authorList>
    </citation>
    <scope>NUCLEOTIDE SEQUENCE</scope>
    <source>
        <strain evidence="30">CNM-CM6805</strain>
    </source>
</reference>
<dbReference type="InterPro" id="IPR017975">
    <property type="entry name" value="Tubulin_CS"/>
</dbReference>
<dbReference type="PROSITE" id="PS00227">
    <property type="entry name" value="TUBULIN"/>
    <property type="match status" value="1"/>
</dbReference>
<feature type="region of interest" description="Disordered" evidence="26">
    <location>
        <begin position="887"/>
        <end position="982"/>
    </location>
</feature>
<comment type="function">
    <text evidence="21">Component of the PAN1 actin cytoskeleton-regulatory complex required for the internalization of endosomes during actin-coupled endocytosis. The complex links the site of endocytosis to the cell membrane-associated actin cytoskeleton. Mediates uptake of external molecules and vacuolar degradation of plasma membrane proteins. Plays a role in the proper organization of the cell membrane-associated actin cytoskeleton and promotes its destabilization.</text>
</comment>
<keyword evidence="18" id="KW-0342">GTP-binding</keyword>